<comment type="caution">
    <text evidence="1">The sequence shown here is derived from an EMBL/GenBank/DDBJ whole genome shotgun (WGS) entry which is preliminary data.</text>
</comment>
<dbReference type="Proteomes" id="UP000886689">
    <property type="component" value="Unassembled WGS sequence"/>
</dbReference>
<reference evidence="1" key="1">
    <citation type="submission" date="2020-10" db="EMBL/GenBank/DDBJ databases">
        <title>Connecting structure to function with the recovery of over 1000 high-quality activated sludge metagenome-assembled genomes encoding full-length rRNA genes using long-read sequencing.</title>
        <authorList>
            <person name="Singleton C.M."/>
            <person name="Petriglieri F."/>
            <person name="Kristensen J.M."/>
            <person name="Kirkegaard R.H."/>
            <person name="Michaelsen T.Y."/>
            <person name="Andersen M.H."/>
            <person name="Karst S.M."/>
            <person name="Dueholm M.S."/>
            <person name="Nielsen P.H."/>
            <person name="Albertsen M."/>
        </authorList>
    </citation>
    <scope>NUCLEOTIDE SEQUENCE</scope>
    <source>
        <strain evidence="1">Hirt_18-Q3-R61-65_BATAC.395</strain>
    </source>
</reference>
<dbReference type="GO" id="GO:0044781">
    <property type="term" value="P:bacterial-type flagellum organization"/>
    <property type="evidence" value="ECO:0007669"/>
    <property type="project" value="UniProtKB-KW"/>
</dbReference>
<gene>
    <name evidence="1" type="ORF">IPL58_02225</name>
</gene>
<accession>A0A9D7K1H9</accession>
<evidence type="ECO:0000313" key="2">
    <source>
        <dbReference type="Proteomes" id="UP000886689"/>
    </source>
</evidence>
<dbReference type="Gene3D" id="1.20.58.380">
    <property type="entry name" value="Flagellar protein flit"/>
    <property type="match status" value="1"/>
</dbReference>
<protein>
    <submittedName>
        <fullName evidence="1">Flagellar protein FliT</fullName>
    </submittedName>
</protein>
<evidence type="ECO:0000313" key="1">
    <source>
        <dbReference type="EMBL" id="MBK8523027.1"/>
    </source>
</evidence>
<dbReference type="EMBL" id="JADJUC010000002">
    <property type="protein sequence ID" value="MBK8523027.1"/>
    <property type="molecule type" value="Genomic_DNA"/>
</dbReference>
<keyword evidence="1" id="KW-0966">Cell projection</keyword>
<proteinExistence type="predicted"/>
<dbReference type="AlphaFoldDB" id="A0A9D7K1H9"/>
<organism evidence="1 2">
    <name type="scientific">Candidatus Proximibacter danicus</name>
    <dbReference type="NCBI Taxonomy" id="2954365"/>
    <lineage>
        <taxon>Bacteria</taxon>
        <taxon>Pseudomonadati</taxon>
        <taxon>Pseudomonadota</taxon>
        <taxon>Betaproteobacteria</taxon>
        <taxon>Candidatus Proximibacter</taxon>
    </lineage>
</organism>
<name>A0A9D7K1H9_9PROT</name>
<keyword evidence="1" id="KW-0282">Flagellum</keyword>
<keyword evidence="1" id="KW-0969">Cilium</keyword>
<sequence length="99" mass="11147">MANRYLHCLQDLKNSADKILFYATKGNWEALGLESVANELIYAEFSTLSAAAISGTEKKEAAALIKEIRRINNEITERVKPRLTDLHQLLSEMSKRLPA</sequence>